<keyword evidence="3" id="KW-1185">Reference proteome</keyword>
<dbReference type="RefSeq" id="WP_058453345.1">
    <property type="nucleotide sequence ID" value="NZ_CAAAIB010000002.1"/>
</dbReference>
<evidence type="ECO:0000256" key="1">
    <source>
        <dbReference type="SAM" id="MobiDB-lite"/>
    </source>
</evidence>
<sequence length="69" mass="7643">MANTYSMLKTLKPDAKKPAANVQQKNRVQDTASAEKKEREKKQPELKPSMADVLKASITPTKGGPSFRK</sequence>
<name>A0A0W0VX81_9GAMM</name>
<dbReference type="AlphaFoldDB" id="A0A0W0VX81"/>
<gene>
    <name evidence="2" type="ORF">Lmac_2656</name>
</gene>
<dbReference type="Proteomes" id="UP000054908">
    <property type="component" value="Unassembled WGS sequence"/>
</dbReference>
<proteinExistence type="predicted"/>
<protein>
    <submittedName>
        <fullName evidence="2">Uncharacterized protein</fullName>
    </submittedName>
</protein>
<organism evidence="2 3">
    <name type="scientific">Legionella maceachernii</name>
    <dbReference type="NCBI Taxonomy" id="466"/>
    <lineage>
        <taxon>Bacteria</taxon>
        <taxon>Pseudomonadati</taxon>
        <taxon>Pseudomonadota</taxon>
        <taxon>Gammaproteobacteria</taxon>
        <taxon>Legionellales</taxon>
        <taxon>Legionellaceae</taxon>
        <taxon>Legionella</taxon>
    </lineage>
</organism>
<dbReference type="PATRIC" id="fig|466.6.peg.2832"/>
<reference evidence="2 3" key="1">
    <citation type="submission" date="2015-11" db="EMBL/GenBank/DDBJ databases">
        <title>Genomic analysis of 38 Legionella species identifies large and diverse effector repertoires.</title>
        <authorList>
            <person name="Burstein D."/>
            <person name="Amaro F."/>
            <person name="Zusman T."/>
            <person name="Lifshitz Z."/>
            <person name="Cohen O."/>
            <person name="Gilbert J.A."/>
            <person name="Pupko T."/>
            <person name="Shuman H.A."/>
            <person name="Segal G."/>
        </authorList>
    </citation>
    <scope>NUCLEOTIDE SEQUENCE [LARGE SCALE GENOMIC DNA]</scope>
    <source>
        <strain evidence="2 3">PX-1-G2-E2</strain>
    </source>
</reference>
<accession>A0A0W0VX81</accession>
<evidence type="ECO:0000313" key="3">
    <source>
        <dbReference type="Proteomes" id="UP000054908"/>
    </source>
</evidence>
<feature type="compositionally biased region" description="Basic and acidic residues" evidence="1">
    <location>
        <begin position="33"/>
        <end position="45"/>
    </location>
</feature>
<feature type="region of interest" description="Disordered" evidence="1">
    <location>
        <begin position="1"/>
        <end position="69"/>
    </location>
</feature>
<feature type="compositionally biased region" description="Polar residues" evidence="1">
    <location>
        <begin position="21"/>
        <end position="32"/>
    </location>
</feature>
<dbReference type="STRING" id="466.Lmac_2656"/>
<dbReference type="OrthoDB" id="9957203at2"/>
<comment type="caution">
    <text evidence="2">The sequence shown here is derived from an EMBL/GenBank/DDBJ whole genome shotgun (WGS) entry which is preliminary data.</text>
</comment>
<evidence type="ECO:0000313" key="2">
    <source>
        <dbReference type="EMBL" id="KTD24569.1"/>
    </source>
</evidence>
<dbReference type="EMBL" id="LNYL01000050">
    <property type="protein sequence ID" value="KTD24569.1"/>
    <property type="molecule type" value="Genomic_DNA"/>
</dbReference>